<comment type="caution">
    <text evidence="7">The sequence shown here is derived from an EMBL/GenBank/DDBJ whole genome shotgun (WGS) entry which is preliminary data.</text>
</comment>
<feature type="domain" description="Expansin-like EG45" evidence="6">
    <location>
        <begin position="22"/>
        <end position="135"/>
    </location>
</feature>
<dbReference type="SUPFAM" id="SSF50685">
    <property type="entry name" value="Barwin-like endoglucanases"/>
    <property type="match status" value="1"/>
</dbReference>
<dbReference type="InterPro" id="IPR007112">
    <property type="entry name" value="Expansin/allergen_DPBB_dom"/>
</dbReference>
<dbReference type="GO" id="GO:0009664">
    <property type="term" value="P:plant-type cell wall organization"/>
    <property type="evidence" value="ECO:0007669"/>
    <property type="project" value="InterPro"/>
</dbReference>
<reference evidence="7" key="1">
    <citation type="submission" date="2019-07" db="EMBL/GenBank/DDBJ databases">
        <authorList>
            <person name="Dittberner H."/>
        </authorList>
    </citation>
    <scope>NUCLEOTIDE SEQUENCE [LARGE SCALE GENOMIC DNA]</scope>
</reference>
<gene>
    <name evidence="7" type="ORF">ANE_LOCUS19663</name>
</gene>
<proteinExistence type="inferred from homology"/>
<dbReference type="Proteomes" id="UP000489600">
    <property type="component" value="Unassembled WGS sequence"/>
</dbReference>
<evidence type="ECO:0000256" key="4">
    <source>
        <dbReference type="RuleBase" id="RU365023"/>
    </source>
</evidence>
<evidence type="ECO:0000256" key="2">
    <source>
        <dbReference type="ARBA" id="ARBA00022729"/>
    </source>
</evidence>
<dbReference type="GO" id="GO:0016020">
    <property type="term" value="C:membrane"/>
    <property type="evidence" value="ECO:0007669"/>
    <property type="project" value="UniProtKB-SubCell"/>
</dbReference>
<dbReference type="InterPro" id="IPR002963">
    <property type="entry name" value="Expansin"/>
</dbReference>
<keyword evidence="4" id="KW-0134">Cell wall</keyword>
<protein>
    <recommendedName>
        <fullName evidence="4">Expansin</fullName>
    </recommendedName>
</protein>
<dbReference type="GO" id="GO:0005576">
    <property type="term" value="C:extracellular region"/>
    <property type="evidence" value="ECO:0007669"/>
    <property type="project" value="InterPro"/>
</dbReference>
<dbReference type="SMART" id="SM00837">
    <property type="entry name" value="DPBB_1"/>
    <property type="match status" value="1"/>
</dbReference>
<comment type="function">
    <text evidence="4">Causes loosening and extension of plant cell walls by disrupting non-covalent bonding between cellulose microfibrils and matrix glucans. No enzymatic activity has been found.</text>
</comment>
<dbReference type="OrthoDB" id="5823761at2759"/>
<accession>A0A565C6E6</accession>
<comment type="subcellular location">
    <subcellularLocation>
        <location evidence="4">Secreted</location>
        <location evidence="4">Cell wall</location>
    </subcellularLocation>
    <subcellularLocation>
        <location evidence="4">Membrane</location>
        <topology evidence="4">Peripheral membrane protein</topology>
    </subcellularLocation>
</comment>
<dbReference type="InterPro" id="IPR007118">
    <property type="entry name" value="Expan_Lol_pI"/>
</dbReference>
<keyword evidence="1 4" id="KW-0964">Secreted</keyword>
<dbReference type="Pfam" id="PF03330">
    <property type="entry name" value="DPBB_1"/>
    <property type="match status" value="1"/>
</dbReference>
<keyword evidence="2" id="KW-0732">Signal</keyword>
<dbReference type="PRINTS" id="PR01225">
    <property type="entry name" value="EXPANSNFAMLY"/>
</dbReference>
<dbReference type="PANTHER" id="PTHR31867">
    <property type="entry name" value="EXPANSIN-A15"/>
    <property type="match status" value="1"/>
</dbReference>
<name>A0A565C6E6_9BRAS</name>
<dbReference type="PRINTS" id="PR01226">
    <property type="entry name" value="EXPANSIN"/>
</dbReference>
<sequence length="184" mass="20073">MSNGDESDPHSTGTVTSTWFDARATSYGDIHGGGTQRYGLTTAALSTALFNDGYICGTCYEIMCANDPQWCLPRSIKITDTILSSPDYSKTINTLCNPPQKHFELSLQMFLKIAKGKAGVVPVKCRRIPCAKIGGVKFEIRDDPNEQLILAYNIGGVGDIKATRKQDRMDNNDEEMGTKLGARG</sequence>
<dbReference type="InterPro" id="IPR009009">
    <property type="entry name" value="RlpA-like_DPBB"/>
</dbReference>
<evidence type="ECO:0000259" key="6">
    <source>
        <dbReference type="PROSITE" id="PS50842"/>
    </source>
</evidence>
<organism evidence="7 8">
    <name type="scientific">Arabis nemorensis</name>
    <dbReference type="NCBI Taxonomy" id="586526"/>
    <lineage>
        <taxon>Eukaryota</taxon>
        <taxon>Viridiplantae</taxon>
        <taxon>Streptophyta</taxon>
        <taxon>Embryophyta</taxon>
        <taxon>Tracheophyta</taxon>
        <taxon>Spermatophyta</taxon>
        <taxon>Magnoliopsida</taxon>
        <taxon>eudicotyledons</taxon>
        <taxon>Gunneridae</taxon>
        <taxon>Pentapetalae</taxon>
        <taxon>rosids</taxon>
        <taxon>malvids</taxon>
        <taxon>Brassicales</taxon>
        <taxon>Brassicaceae</taxon>
        <taxon>Arabideae</taxon>
        <taxon>Arabis</taxon>
    </lineage>
</organism>
<evidence type="ECO:0000256" key="1">
    <source>
        <dbReference type="ARBA" id="ARBA00022525"/>
    </source>
</evidence>
<comment type="similarity">
    <text evidence="4">Belongs to the expansin family. Expansin A subfamily.</text>
</comment>
<dbReference type="PROSITE" id="PS50842">
    <property type="entry name" value="EXPANSIN_EG45"/>
    <property type="match status" value="1"/>
</dbReference>
<feature type="region of interest" description="Disordered" evidence="5">
    <location>
        <begin position="165"/>
        <end position="184"/>
    </location>
</feature>
<evidence type="ECO:0000256" key="3">
    <source>
        <dbReference type="ARBA" id="ARBA00023316"/>
    </source>
</evidence>
<dbReference type="AlphaFoldDB" id="A0A565C6E6"/>
<dbReference type="InterPro" id="IPR036908">
    <property type="entry name" value="RlpA-like_sf"/>
</dbReference>
<keyword evidence="3 4" id="KW-0961">Cell wall biogenesis/degradation</keyword>
<evidence type="ECO:0000313" key="8">
    <source>
        <dbReference type="Proteomes" id="UP000489600"/>
    </source>
</evidence>
<dbReference type="Gene3D" id="2.40.40.10">
    <property type="entry name" value="RlpA-like domain"/>
    <property type="match status" value="1"/>
</dbReference>
<evidence type="ECO:0000313" key="7">
    <source>
        <dbReference type="EMBL" id="VVB09219.1"/>
    </source>
</evidence>
<dbReference type="EMBL" id="CABITT030000006">
    <property type="protein sequence ID" value="VVB09219.1"/>
    <property type="molecule type" value="Genomic_DNA"/>
</dbReference>
<evidence type="ECO:0000256" key="5">
    <source>
        <dbReference type="SAM" id="MobiDB-lite"/>
    </source>
</evidence>
<keyword evidence="8" id="KW-1185">Reference proteome</keyword>